<organism evidence="3 4">
    <name type="scientific">Yinghuangia aomiensis</name>
    <dbReference type="NCBI Taxonomy" id="676205"/>
    <lineage>
        <taxon>Bacteria</taxon>
        <taxon>Bacillati</taxon>
        <taxon>Actinomycetota</taxon>
        <taxon>Actinomycetes</taxon>
        <taxon>Kitasatosporales</taxon>
        <taxon>Streptomycetaceae</taxon>
        <taxon>Yinghuangia</taxon>
    </lineage>
</organism>
<dbReference type="Proteomes" id="UP001500466">
    <property type="component" value="Unassembled WGS sequence"/>
</dbReference>
<dbReference type="InterPro" id="IPR002347">
    <property type="entry name" value="SDR_fam"/>
</dbReference>
<gene>
    <name evidence="3" type="ORF">GCM10023205_33650</name>
</gene>
<evidence type="ECO:0000313" key="3">
    <source>
        <dbReference type="EMBL" id="GAA4966315.1"/>
    </source>
</evidence>
<sequence length="267" mass="27002">MTVHETPAPRPLDGRVALVTGAARGIGAASARALHRAGAAVVLAARSADALEALADEITEDGGRALAVPTDVTDPLAVERLVARTCDTYGRLDAAVNNAAGGGHPPTPLAEVDVADFDSAFAVNLRGVFLAMKYEIPAMLASGGGAIVNMSSTAGLQAVGGLAGYVSTKFGLVGLTRVAALDYADAGIRVNALAPGPIHTGQLERAGEQARSMAAAAMPMRRIGRPEEVAAAVVWLCSDESSFVTGATLPIDGGKLSGTPPFRRPGA</sequence>
<keyword evidence="2" id="KW-0560">Oxidoreductase</keyword>
<dbReference type="NCBIfam" id="NF005559">
    <property type="entry name" value="PRK07231.1"/>
    <property type="match status" value="1"/>
</dbReference>
<name>A0ABP9HBF2_9ACTN</name>
<dbReference type="PANTHER" id="PTHR24321:SF8">
    <property type="entry name" value="ESTRADIOL 17-BETA-DEHYDROGENASE 8-RELATED"/>
    <property type="match status" value="1"/>
</dbReference>
<keyword evidence="4" id="KW-1185">Reference proteome</keyword>
<dbReference type="EMBL" id="BAABHS010000010">
    <property type="protein sequence ID" value="GAA4966315.1"/>
    <property type="molecule type" value="Genomic_DNA"/>
</dbReference>
<dbReference type="RefSeq" id="WP_345676297.1">
    <property type="nucleotide sequence ID" value="NZ_BAABHS010000010.1"/>
</dbReference>
<dbReference type="InterPro" id="IPR036291">
    <property type="entry name" value="NAD(P)-bd_dom_sf"/>
</dbReference>
<protein>
    <submittedName>
        <fullName evidence="3">SDR family oxidoreductase</fullName>
    </submittedName>
</protein>
<dbReference type="SUPFAM" id="SSF51735">
    <property type="entry name" value="NAD(P)-binding Rossmann-fold domains"/>
    <property type="match status" value="1"/>
</dbReference>
<evidence type="ECO:0000313" key="4">
    <source>
        <dbReference type="Proteomes" id="UP001500466"/>
    </source>
</evidence>
<dbReference type="CDD" id="cd05233">
    <property type="entry name" value="SDR_c"/>
    <property type="match status" value="1"/>
</dbReference>
<dbReference type="PROSITE" id="PS00061">
    <property type="entry name" value="ADH_SHORT"/>
    <property type="match status" value="1"/>
</dbReference>
<evidence type="ECO:0000256" key="2">
    <source>
        <dbReference type="ARBA" id="ARBA00023002"/>
    </source>
</evidence>
<accession>A0ABP9HBF2</accession>
<dbReference type="PANTHER" id="PTHR24321">
    <property type="entry name" value="DEHYDROGENASES, SHORT CHAIN"/>
    <property type="match status" value="1"/>
</dbReference>
<evidence type="ECO:0000256" key="1">
    <source>
        <dbReference type="ARBA" id="ARBA00006484"/>
    </source>
</evidence>
<dbReference type="PRINTS" id="PR00081">
    <property type="entry name" value="GDHRDH"/>
</dbReference>
<proteinExistence type="inferred from homology"/>
<dbReference type="PRINTS" id="PR00080">
    <property type="entry name" value="SDRFAMILY"/>
</dbReference>
<dbReference type="Gene3D" id="3.40.50.720">
    <property type="entry name" value="NAD(P)-binding Rossmann-like Domain"/>
    <property type="match status" value="1"/>
</dbReference>
<dbReference type="InterPro" id="IPR020904">
    <property type="entry name" value="Sc_DH/Rdtase_CS"/>
</dbReference>
<dbReference type="Pfam" id="PF13561">
    <property type="entry name" value="adh_short_C2"/>
    <property type="match status" value="1"/>
</dbReference>
<comment type="caution">
    <text evidence="3">The sequence shown here is derived from an EMBL/GenBank/DDBJ whole genome shotgun (WGS) entry which is preliminary data.</text>
</comment>
<reference evidence="4" key="1">
    <citation type="journal article" date="2019" name="Int. J. Syst. Evol. Microbiol.">
        <title>The Global Catalogue of Microorganisms (GCM) 10K type strain sequencing project: providing services to taxonomists for standard genome sequencing and annotation.</title>
        <authorList>
            <consortium name="The Broad Institute Genomics Platform"/>
            <consortium name="The Broad Institute Genome Sequencing Center for Infectious Disease"/>
            <person name="Wu L."/>
            <person name="Ma J."/>
        </authorList>
    </citation>
    <scope>NUCLEOTIDE SEQUENCE [LARGE SCALE GENOMIC DNA]</scope>
    <source>
        <strain evidence="4">JCM 17986</strain>
    </source>
</reference>
<comment type="similarity">
    <text evidence="1">Belongs to the short-chain dehydrogenases/reductases (SDR) family.</text>
</comment>